<comment type="caution">
    <text evidence="1">The sequence shown here is derived from an EMBL/GenBank/DDBJ whole genome shotgun (WGS) entry which is preliminary data.</text>
</comment>
<sequence>MESIYYVLSWACHRKCRHCYEPRFRPYVRAALAGVVSEAIANFPRIIDHLPPRMRYLDREHPAADGSLPQRRGRIISRAAKC</sequence>
<evidence type="ECO:0000313" key="1">
    <source>
        <dbReference type="EMBL" id="EQD44722.1"/>
    </source>
</evidence>
<accession>T0ZJT8</accession>
<protein>
    <submittedName>
        <fullName evidence="1">Uncharacterized protein</fullName>
    </submittedName>
</protein>
<proteinExistence type="predicted"/>
<reference evidence="1" key="2">
    <citation type="journal article" date="2014" name="ISME J.">
        <title>Microbial stratification in low pH oxic and suboxic macroscopic growths along an acid mine drainage.</title>
        <authorList>
            <person name="Mendez-Garcia C."/>
            <person name="Mesa V."/>
            <person name="Sprenger R.R."/>
            <person name="Richter M."/>
            <person name="Diez M.S."/>
            <person name="Solano J."/>
            <person name="Bargiela R."/>
            <person name="Golyshina O.V."/>
            <person name="Manteca A."/>
            <person name="Ramos J.L."/>
            <person name="Gallego J.R."/>
            <person name="Llorente I."/>
            <person name="Martins Dos Santos V.A."/>
            <person name="Jensen O.N."/>
            <person name="Pelaez A.I."/>
            <person name="Sanchez J."/>
            <person name="Ferrer M."/>
        </authorList>
    </citation>
    <scope>NUCLEOTIDE SEQUENCE</scope>
</reference>
<organism evidence="1">
    <name type="scientific">mine drainage metagenome</name>
    <dbReference type="NCBI Taxonomy" id="410659"/>
    <lineage>
        <taxon>unclassified sequences</taxon>
        <taxon>metagenomes</taxon>
        <taxon>ecological metagenomes</taxon>
    </lineage>
</organism>
<dbReference type="AlphaFoldDB" id="T0ZJT8"/>
<dbReference type="EMBL" id="AUZY01008829">
    <property type="protein sequence ID" value="EQD44722.1"/>
    <property type="molecule type" value="Genomic_DNA"/>
</dbReference>
<gene>
    <name evidence="1" type="ORF">B1B_13409</name>
</gene>
<reference evidence="1" key="1">
    <citation type="submission" date="2013-08" db="EMBL/GenBank/DDBJ databases">
        <authorList>
            <person name="Mendez C."/>
            <person name="Richter M."/>
            <person name="Ferrer M."/>
            <person name="Sanchez J."/>
        </authorList>
    </citation>
    <scope>NUCLEOTIDE SEQUENCE</scope>
</reference>
<name>T0ZJT8_9ZZZZ</name>